<dbReference type="Proteomes" id="UP000798808">
    <property type="component" value="Unassembled WGS sequence"/>
</dbReference>
<evidence type="ECO:0000313" key="9">
    <source>
        <dbReference type="EMBL" id="MTI24978.1"/>
    </source>
</evidence>
<comment type="function">
    <text evidence="7">Key enzyme in folate metabolism. Catalyzes an essential reaction for de novo glycine and purine synthesis, and for DNA precursor synthesis.</text>
</comment>
<dbReference type="PIRSF" id="PIRSF000194">
    <property type="entry name" value="DHFR"/>
    <property type="match status" value="1"/>
</dbReference>
<accession>A0ABW9RNR8</accession>
<keyword evidence="10" id="KW-1185">Reference proteome</keyword>
<evidence type="ECO:0000256" key="5">
    <source>
        <dbReference type="ARBA" id="ARBA00022857"/>
    </source>
</evidence>
<dbReference type="PANTHER" id="PTHR48069:SF3">
    <property type="entry name" value="DIHYDROFOLATE REDUCTASE"/>
    <property type="match status" value="1"/>
</dbReference>
<name>A0ABW9RNR8_9BACT</name>
<dbReference type="CDD" id="cd00209">
    <property type="entry name" value="DHFR"/>
    <property type="match status" value="1"/>
</dbReference>
<reference evidence="9 10" key="1">
    <citation type="submission" date="2019-02" db="EMBL/GenBank/DDBJ databases">
        <authorList>
            <person name="Goldberg S.R."/>
            <person name="Haltli B.A."/>
            <person name="Correa H."/>
            <person name="Russell K.G."/>
        </authorList>
    </citation>
    <scope>NUCLEOTIDE SEQUENCE [LARGE SCALE GENOMIC DNA]</scope>
    <source>
        <strain evidence="9 10">JCM 16186</strain>
    </source>
</reference>
<dbReference type="PANTHER" id="PTHR48069">
    <property type="entry name" value="DIHYDROFOLATE REDUCTASE"/>
    <property type="match status" value="1"/>
</dbReference>
<comment type="similarity">
    <text evidence="2">Belongs to the dihydrofolate reductase family.</text>
</comment>
<dbReference type="InterPro" id="IPR024072">
    <property type="entry name" value="DHFR-like_dom_sf"/>
</dbReference>
<evidence type="ECO:0000256" key="3">
    <source>
        <dbReference type="ARBA" id="ARBA00012856"/>
    </source>
</evidence>
<evidence type="ECO:0000256" key="7">
    <source>
        <dbReference type="ARBA" id="ARBA00025067"/>
    </source>
</evidence>
<comment type="pathway">
    <text evidence="1">Cofactor biosynthesis; tetrahydrofolate biosynthesis; 5,6,7,8-tetrahydrofolate from 7,8-dihydrofolate: step 1/1.</text>
</comment>
<evidence type="ECO:0000259" key="8">
    <source>
        <dbReference type="PROSITE" id="PS51330"/>
    </source>
</evidence>
<dbReference type="PROSITE" id="PS51330">
    <property type="entry name" value="DHFR_2"/>
    <property type="match status" value="1"/>
</dbReference>
<dbReference type="EC" id="1.5.1.3" evidence="3"/>
<feature type="non-terminal residue" evidence="9">
    <location>
        <position position="1"/>
    </location>
</feature>
<dbReference type="Gene3D" id="3.40.430.10">
    <property type="entry name" value="Dihydrofolate Reductase, subunit A"/>
    <property type="match status" value="1"/>
</dbReference>
<dbReference type="PRINTS" id="PR00070">
    <property type="entry name" value="DHFR"/>
</dbReference>
<dbReference type="Pfam" id="PF00186">
    <property type="entry name" value="DHFR_1"/>
    <property type="match status" value="1"/>
</dbReference>
<keyword evidence="4" id="KW-0554">One-carbon metabolism</keyword>
<keyword evidence="5" id="KW-0521">NADP</keyword>
<comment type="caution">
    <text evidence="9">The sequence shown here is derived from an EMBL/GenBank/DDBJ whole genome shotgun (WGS) entry which is preliminary data.</text>
</comment>
<organism evidence="9 10">
    <name type="scientific">Fulvivirga kasyanovii</name>
    <dbReference type="NCBI Taxonomy" id="396812"/>
    <lineage>
        <taxon>Bacteria</taxon>
        <taxon>Pseudomonadati</taxon>
        <taxon>Bacteroidota</taxon>
        <taxon>Cytophagia</taxon>
        <taxon>Cytophagales</taxon>
        <taxon>Fulvivirgaceae</taxon>
        <taxon>Fulvivirga</taxon>
    </lineage>
</organism>
<protein>
    <recommendedName>
        <fullName evidence="3">dihydrofolate reductase</fullName>
        <ecNumber evidence="3">1.5.1.3</ecNumber>
    </recommendedName>
</protein>
<dbReference type="InterPro" id="IPR001796">
    <property type="entry name" value="DHFR_dom"/>
</dbReference>
<evidence type="ECO:0000256" key="2">
    <source>
        <dbReference type="ARBA" id="ARBA00009539"/>
    </source>
</evidence>
<evidence type="ECO:0000256" key="1">
    <source>
        <dbReference type="ARBA" id="ARBA00004903"/>
    </source>
</evidence>
<evidence type="ECO:0000256" key="6">
    <source>
        <dbReference type="ARBA" id="ARBA00023002"/>
    </source>
</evidence>
<proteinExistence type="inferred from homology"/>
<evidence type="ECO:0000256" key="4">
    <source>
        <dbReference type="ARBA" id="ARBA00022563"/>
    </source>
</evidence>
<dbReference type="InterPro" id="IPR012259">
    <property type="entry name" value="DHFR"/>
</dbReference>
<gene>
    <name evidence="9" type="ORF">E1163_08505</name>
</gene>
<dbReference type="SUPFAM" id="SSF53597">
    <property type="entry name" value="Dihydrofolate reductase-like"/>
    <property type="match status" value="1"/>
</dbReference>
<dbReference type="EMBL" id="SMLW01000471">
    <property type="protein sequence ID" value="MTI24978.1"/>
    <property type="molecule type" value="Genomic_DNA"/>
</dbReference>
<feature type="domain" description="DHFR" evidence="8">
    <location>
        <begin position="1"/>
        <end position="160"/>
    </location>
</feature>
<keyword evidence="6" id="KW-0560">Oxidoreductase</keyword>
<evidence type="ECO:0000313" key="10">
    <source>
        <dbReference type="Proteomes" id="UP000798808"/>
    </source>
</evidence>
<sequence length="161" mass="18438">IAAVAENNVIGKDNDLVWNLPDDMKFFMTKTSGHHVVMGRKNYESIPHKFRPLPNRTNIVMTRQKGLEIEGAHVVHNLEEALELAEANREEEVFIIGGGEIYKLGLDVADIMYLTEIKASFEGDAFFPEFDHSAWEETERIPHGTDDKHAYAFDFVTYKRK</sequence>